<dbReference type="PROSITE" id="PS50109">
    <property type="entry name" value="HIS_KIN"/>
    <property type="match status" value="1"/>
</dbReference>
<dbReference type="RefSeq" id="WP_281818712.1">
    <property type="nucleotide sequence ID" value="NZ_BRLB01000018.1"/>
</dbReference>
<keyword evidence="1 5" id="KW-0418">Kinase</keyword>
<evidence type="ECO:0000256" key="2">
    <source>
        <dbReference type="ARBA" id="ARBA00023012"/>
    </source>
</evidence>
<dbReference type="EMBL" id="BRLB01000018">
    <property type="protein sequence ID" value="GKX31561.1"/>
    <property type="molecule type" value="Genomic_DNA"/>
</dbReference>
<keyword evidence="3" id="KW-1133">Transmembrane helix</keyword>
<evidence type="ECO:0000256" key="1">
    <source>
        <dbReference type="ARBA" id="ARBA00022777"/>
    </source>
</evidence>
<dbReference type="GO" id="GO:0000155">
    <property type="term" value="F:phosphorelay sensor kinase activity"/>
    <property type="evidence" value="ECO:0007669"/>
    <property type="project" value="InterPro"/>
</dbReference>
<proteinExistence type="predicted"/>
<dbReference type="Gene3D" id="6.10.340.10">
    <property type="match status" value="1"/>
</dbReference>
<keyword evidence="1 5" id="KW-0808">Transferase</keyword>
<keyword evidence="6" id="KW-1185">Reference proteome</keyword>
<dbReference type="InterPro" id="IPR050640">
    <property type="entry name" value="Bact_2-comp_sensor_kinase"/>
</dbReference>
<reference evidence="5" key="1">
    <citation type="submission" date="2022-06" db="EMBL/GenBank/DDBJ databases">
        <title>Vallitalea longa sp. nov., an anaerobic bacterium isolated from marine sediment.</title>
        <authorList>
            <person name="Hirano S."/>
            <person name="Terahara T."/>
            <person name="Mori K."/>
            <person name="Hamada M."/>
            <person name="Matsumoto R."/>
            <person name="Kobayashi T."/>
        </authorList>
    </citation>
    <scope>NUCLEOTIDE SEQUENCE</scope>
    <source>
        <strain evidence="5">SH18-1</strain>
    </source>
</reference>
<evidence type="ECO:0000259" key="4">
    <source>
        <dbReference type="PROSITE" id="PS50109"/>
    </source>
</evidence>
<keyword evidence="3" id="KW-0472">Membrane</keyword>
<dbReference type="Gene3D" id="3.30.565.10">
    <property type="entry name" value="Histidine kinase-like ATPase, C-terminal domain"/>
    <property type="match status" value="1"/>
</dbReference>
<evidence type="ECO:0000313" key="5">
    <source>
        <dbReference type="EMBL" id="GKX31561.1"/>
    </source>
</evidence>
<evidence type="ECO:0000256" key="3">
    <source>
        <dbReference type="SAM" id="Phobius"/>
    </source>
</evidence>
<dbReference type="AlphaFoldDB" id="A0A9W6DFS7"/>
<dbReference type="SUPFAM" id="SSF55874">
    <property type="entry name" value="ATPase domain of HSP90 chaperone/DNA topoisomerase II/histidine kinase"/>
    <property type="match status" value="1"/>
</dbReference>
<dbReference type="InterPro" id="IPR003594">
    <property type="entry name" value="HATPase_dom"/>
</dbReference>
<dbReference type="InterPro" id="IPR010559">
    <property type="entry name" value="Sig_transdc_His_kin_internal"/>
</dbReference>
<dbReference type="InterPro" id="IPR036890">
    <property type="entry name" value="HATPase_C_sf"/>
</dbReference>
<dbReference type="GO" id="GO:0016020">
    <property type="term" value="C:membrane"/>
    <property type="evidence" value="ECO:0007669"/>
    <property type="project" value="InterPro"/>
</dbReference>
<feature type="transmembrane region" description="Helical" evidence="3">
    <location>
        <begin position="14"/>
        <end position="33"/>
    </location>
</feature>
<gene>
    <name evidence="5" type="ORF">SH1V18_40410</name>
</gene>
<comment type="caution">
    <text evidence="5">The sequence shown here is derived from an EMBL/GenBank/DDBJ whole genome shotgun (WGS) entry which is preliminary data.</text>
</comment>
<name>A0A9W6DFS7_9FIRM</name>
<dbReference type="Pfam" id="PF02518">
    <property type="entry name" value="HATPase_c"/>
    <property type="match status" value="1"/>
</dbReference>
<dbReference type="Proteomes" id="UP001144256">
    <property type="component" value="Unassembled WGS sequence"/>
</dbReference>
<sequence>MHYLNNLKLKYKLIISYFILIVIPLIIFSRLSFKEFAHILEDRIIYSANQSFNQGTEYVTYKIHKIIEVSDNITVNDYVKEILERDSDDTSVLQLHEDLNNLRSLLYSYKGDKDIHNICVYINDKLLHDDSDGEIASISYAKKQKWFSQLPGAGSRVFMVPPAFYKRPDEDNDMVLSVARRITSSTDYIDIIGYLRIDFLEKNIRDILINANAIDGSLTYIRSRDDRIVSTTDNGLLNKYRLSLANIERLQKIKNWTIININNEDCYARVKNIEDTDWTIITVIPLNDIYREVADISRLMFVFLLIIIPVTILFSVLLTYQLTRRLSNLSNKMKYATENIFEEYNEKYNYNDEIGELTSSYNYMVKRISTLAEEKYKSGLSIRSTELELLQSQINPHFLYNTMDMINWMSYDNRGEEIRKITRALSTFYKISLSKGKTMIPLRDELKHVELYMEIQNFRLNKSIDFIIDCSKHLLDILIPKITLQPIVENSVFHGILNKDDKKGTIKITCRDDDTYLIILIEDDGVGMDETTINELLENNDKKGFGLRNIQTRLLLTYNNKSSFKVTSKIQEGTVTEIKIPLFLDR</sequence>
<accession>A0A9W6DFS7</accession>
<organism evidence="5 6">
    <name type="scientific">Vallitalea longa</name>
    <dbReference type="NCBI Taxonomy" id="2936439"/>
    <lineage>
        <taxon>Bacteria</taxon>
        <taxon>Bacillati</taxon>
        <taxon>Bacillota</taxon>
        <taxon>Clostridia</taxon>
        <taxon>Lachnospirales</taxon>
        <taxon>Vallitaleaceae</taxon>
        <taxon>Vallitalea</taxon>
    </lineage>
</organism>
<keyword evidence="3" id="KW-0812">Transmembrane</keyword>
<feature type="domain" description="Histidine kinase" evidence="4">
    <location>
        <begin position="416"/>
        <end position="584"/>
    </location>
</feature>
<dbReference type="InterPro" id="IPR005467">
    <property type="entry name" value="His_kinase_dom"/>
</dbReference>
<protein>
    <submittedName>
        <fullName evidence="5">Histidine kinase</fullName>
    </submittedName>
</protein>
<dbReference type="Pfam" id="PF06580">
    <property type="entry name" value="His_kinase"/>
    <property type="match status" value="1"/>
</dbReference>
<dbReference type="PANTHER" id="PTHR34220">
    <property type="entry name" value="SENSOR HISTIDINE KINASE YPDA"/>
    <property type="match status" value="1"/>
</dbReference>
<evidence type="ECO:0000313" key="6">
    <source>
        <dbReference type="Proteomes" id="UP001144256"/>
    </source>
</evidence>
<dbReference type="PANTHER" id="PTHR34220:SF7">
    <property type="entry name" value="SENSOR HISTIDINE KINASE YPDA"/>
    <property type="match status" value="1"/>
</dbReference>
<feature type="transmembrane region" description="Helical" evidence="3">
    <location>
        <begin position="299"/>
        <end position="320"/>
    </location>
</feature>
<keyword evidence="2" id="KW-0902">Two-component regulatory system</keyword>